<evidence type="ECO:0000313" key="5">
    <source>
        <dbReference type="Proteomes" id="UP000245412"/>
    </source>
</evidence>
<evidence type="ECO:0000256" key="3">
    <source>
        <dbReference type="SAM" id="Phobius"/>
    </source>
</evidence>
<dbReference type="RefSeq" id="WP_257497764.1">
    <property type="nucleotide sequence ID" value="NZ_JANKBI010000019.1"/>
</dbReference>
<dbReference type="Pfam" id="PF09826">
    <property type="entry name" value="Beta_propel"/>
    <property type="match status" value="1"/>
</dbReference>
<proteinExistence type="predicted"/>
<comment type="caution">
    <text evidence="4">The sequence shown here is derived from an EMBL/GenBank/DDBJ whole genome shotgun (WGS) entry which is preliminary data.</text>
</comment>
<gene>
    <name evidence="4" type="ORF">C7383_104257</name>
</gene>
<name>A0AB73T5N2_9FIRM</name>
<accession>A0AB73T5N2</accession>
<feature type="region of interest" description="Disordered" evidence="2">
    <location>
        <begin position="111"/>
        <end position="171"/>
    </location>
</feature>
<keyword evidence="1" id="KW-0175">Coiled coil</keyword>
<dbReference type="AlphaFoldDB" id="A0AB73T5N2"/>
<keyword evidence="3" id="KW-1133">Transmembrane helix</keyword>
<feature type="compositionally biased region" description="Basic and acidic residues" evidence="2">
    <location>
        <begin position="44"/>
        <end position="55"/>
    </location>
</feature>
<sequence>MDENKDRKLEAEDEKELMEKIRRSAEKAEIPRELSWENMQKKLWGEETDQGKDAESAGISAGGTLKSLDTDERITGKRGKRTSRLFYKWGAAAAVLILVLAGAWQVNRLGLTTSSGPDKPEALITAESESEEAQAAAKGTDTTKSADTAKDGGSEDPAEEEIPEIDGMAPAGNYEEVYAALEKYEKSREKENIARGYDAGTGGPAEANMEAGAIEDSAPMYGVESAKSQPAEEESAGGYSSTNVQEQGVDEGDIVKTDGRYLYVLDNSGAVRIISADRGDMKEIGRIVIPDLGETVEEMYLDNDRLCLVASGSSMLVDEREDGAYTFSEDSYVNLYTYNIADKSLPKLEGIVKQDGYYQTSRKNGDYIYLFTRFMPQIMPLMEDSSYIPRAGSEDIQAGSIYLPKSVQNEDYLVISGIDIRSPGDVTDAKALVSSADNYYVSTDNIFICMNDWKSGGRTTQIIKFHYEEGKIIPAAAGSVNGYINNTFSLNEYKGYLRIVTTSWEDTSTNALYILDESMNICAKLENLAKGETIQSARFMGDIGYFVTYKQVDPLFSVDLKDPRNPKILGELKVTGFSSYLHFYGEDKLLGIGTETDPQSGEWLGVKLSMFDTSDPSNVLEEDKYVMKRFDDCPGMYNYKAVMIDSGKNLFGISCIGKDSAYLVFSYDEEQGFINEFSYYFDGDGEEYYDSYSRAYDSRGIYIGDTFYLIYSDAIRAYDMENGFSQISKLEID</sequence>
<organism evidence="4 5">
    <name type="scientific">Murimonas intestini</name>
    <dbReference type="NCBI Taxonomy" id="1337051"/>
    <lineage>
        <taxon>Bacteria</taxon>
        <taxon>Bacillati</taxon>
        <taxon>Bacillota</taxon>
        <taxon>Clostridia</taxon>
        <taxon>Lachnospirales</taxon>
        <taxon>Lachnospiraceae</taxon>
        <taxon>Murimonas</taxon>
    </lineage>
</organism>
<keyword evidence="5" id="KW-1185">Reference proteome</keyword>
<evidence type="ECO:0000256" key="1">
    <source>
        <dbReference type="SAM" id="Coils"/>
    </source>
</evidence>
<feature type="region of interest" description="Disordered" evidence="2">
    <location>
        <begin position="44"/>
        <end position="64"/>
    </location>
</feature>
<evidence type="ECO:0000313" key="4">
    <source>
        <dbReference type="EMBL" id="PWJ76810.1"/>
    </source>
</evidence>
<feature type="transmembrane region" description="Helical" evidence="3">
    <location>
        <begin position="85"/>
        <end position="104"/>
    </location>
</feature>
<feature type="compositionally biased region" description="Acidic residues" evidence="2">
    <location>
        <begin position="154"/>
        <end position="164"/>
    </location>
</feature>
<feature type="compositionally biased region" description="Low complexity" evidence="2">
    <location>
        <begin position="133"/>
        <end position="146"/>
    </location>
</feature>
<reference evidence="4 5" key="1">
    <citation type="submission" date="2018-05" db="EMBL/GenBank/DDBJ databases">
        <authorList>
            <person name="Goeker M."/>
            <person name="Huntemann M."/>
            <person name="Clum A."/>
            <person name="Pillay M."/>
            <person name="Palaniappan K."/>
            <person name="Varghese N."/>
            <person name="Mikhailova N."/>
            <person name="Stamatis D."/>
            <person name="Reddy T."/>
            <person name="Daum C."/>
            <person name="Shapiro N."/>
            <person name="Ivanova N."/>
            <person name="Kyrpides N."/>
            <person name="Woyke T."/>
        </authorList>
    </citation>
    <scope>NUCLEOTIDE SEQUENCE [LARGE SCALE GENOMIC DNA]</scope>
    <source>
        <strain evidence="4 5">DSM 26524</strain>
    </source>
</reference>
<dbReference type="Proteomes" id="UP000245412">
    <property type="component" value="Unassembled WGS sequence"/>
</dbReference>
<feature type="coiled-coil region" evidence="1">
    <location>
        <begin position="1"/>
        <end position="28"/>
    </location>
</feature>
<dbReference type="InterPro" id="IPR019198">
    <property type="entry name" value="Beta_propeller_containing"/>
</dbReference>
<keyword evidence="3" id="KW-0812">Transmembrane</keyword>
<dbReference type="EMBL" id="QGGY01000004">
    <property type="protein sequence ID" value="PWJ76810.1"/>
    <property type="molecule type" value="Genomic_DNA"/>
</dbReference>
<evidence type="ECO:0000256" key="2">
    <source>
        <dbReference type="SAM" id="MobiDB-lite"/>
    </source>
</evidence>
<protein>
    <submittedName>
        <fullName evidence="4">Secreted protein with C-terminal beta-propeller domain</fullName>
    </submittedName>
</protein>
<keyword evidence="3" id="KW-0472">Membrane</keyword>
<feature type="region of interest" description="Disordered" evidence="2">
    <location>
        <begin position="225"/>
        <end position="244"/>
    </location>
</feature>